<dbReference type="AlphaFoldDB" id="U5CLP1"/>
<evidence type="ECO:0000313" key="1">
    <source>
        <dbReference type="EMBL" id="ERN07626.1"/>
    </source>
</evidence>
<evidence type="ECO:0000313" key="2">
    <source>
        <dbReference type="Proteomes" id="UP000017836"/>
    </source>
</evidence>
<feature type="non-terminal residue" evidence="1">
    <location>
        <position position="1"/>
    </location>
</feature>
<feature type="non-terminal residue" evidence="1">
    <location>
        <position position="104"/>
    </location>
</feature>
<sequence>FEVTTALTVRLEPATFSELYYLLLQFESRLEQANQQSQTQVHSTAFLAQNNRFRGRGRVSNSRTTSRPATAYTKGATKATAYTDTVVTLITASTIKVTNITVTA</sequence>
<dbReference type="Gramene" id="ERN07626">
    <property type="protein sequence ID" value="ERN07626"/>
    <property type="gene ID" value="AMTR_s05552p00002570"/>
</dbReference>
<proteinExistence type="predicted"/>
<dbReference type="EMBL" id="KI393722">
    <property type="protein sequence ID" value="ERN07626.1"/>
    <property type="molecule type" value="Genomic_DNA"/>
</dbReference>
<protein>
    <submittedName>
        <fullName evidence="1">Uncharacterized protein</fullName>
    </submittedName>
</protein>
<keyword evidence="2" id="KW-1185">Reference proteome</keyword>
<dbReference type="HOGENOM" id="CLU_2256908_0_0_1"/>
<organism evidence="1 2">
    <name type="scientific">Amborella trichopoda</name>
    <dbReference type="NCBI Taxonomy" id="13333"/>
    <lineage>
        <taxon>Eukaryota</taxon>
        <taxon>Viridiplantae</taxon>
        <taxon>Streptophyta</taxon>
        <taxon>Embryophyta</taxon>
        <taxon>Tracheophyta</taxon>
        <taxon>Spermatophyta</taxon>
        <taxon>Magnoliopsida</taxon>
        <taxon>Amborellales</taxon>
        <taxon>Amborellaceae</taxon>
        <taxon>Amborella</taxon>
    </lineage>
</organism>
<accession>U5CLP1</accession>
<reference evidence="2" key="1">
    <citation type="journal article" date="2013" name="Science">
        <title>The Amborella genome and the evolution of flowering plants.</title>
        <authorList>
            <consortium name="Amborella Genome Project"/>
        </authorList>
    </citation>
    <scope>NUCLEOTIDE SEQUENCE [LARGE SCALE GENOMIC DNA]</scope>
</reference>
<name>U5CLP1_AMBTC</name>
<gene>
    <name evidence="1" type="ORF">AMTR_s05552p00002570</name>
</gene>
<dbReference type="Proteomes" id="UP000017836">
    <property type="component" value="Unassembled WGS sequence"/>
</dbReference>